<dbReference type="STRING" id="28573.A0A0U1M8P9"/>
<dbReference type="SUPFAM" id="SSF51905">
    <property type="entry name" value="FAD/NAD(P)-binding domain"/>
    <property type="match status" value="2"/>
</dbReference>
<name>A0A0U1M8P9_TALIS</name>
<dbReference type="EMBL" id="CVMT01000009">
    <property type="protein sequence ID" value="CRG91330.1"/>
    <property type="molecule type" value="Genomic_DNA"/>
</dbReference>
<dbReference type="OrthoDB" id="66881at2759"/>
<keyword evidence="2" id="KW-0285">Flavoprotein</keyword>
<evidence type="ECO:0000256" key="1">
    <source>
        <dbReference type="ARBA" id="ARBA00001974"/>
    </source>
</evidence>
<evidence type="ECO:0000256" key="6">
    <source>
        <dbReference type="ARBA" id="ARBA00023033"/>
    </source>
</evidence>
<dbReference type="GO" id="GO:0050660">
    <property type="term" value="F:flavin adenine dinucleotide binding"/>
    <property type="evidence" value="ECO:0007669"/>
    <property type="project" value="InterPro"/>
</dbReference>
<dbReference type="InterPro" id="IPR020946">
    <property type="entry name" value="Flavin_mOase-like"/>
</dbReference>
<dbReference type="AlphaFoldDB" id="A0A0U1M8P9"/>
<dbReference type="GO" id="GO:0050661">
    <property type="term" value="F:NADP binding"/>
    <property type="evidence" value="ECO:0007669"/>
    <property type="project" value="InterPro"/>
</dbReference>
<proteinExistence type="predicted"/>
<reference evidence="7 8" key="1">
    <citation type="submission" date="2015-04" db="EMBL/GenBank/DDBJ databases">
        <authorList>
            <person name="Syromyatnikov M.Y."/>
            <person name="Popov V.N."/>
        </authorList>
    </citation>
    <scope>NUCLEOTIDE SEQUENCE [LARGE SCALE GENOMIC DNA]</scope>
    <source>
        <strain evidence="7">WF-38-12</strain>
    </source>
</reference>
<keyword evidence="5" id="KW-0560">Oxidoreductase</keyword>
<dbReference type="InterPro" id="IPR051820">
    <property type="entry name" value="FAD-binding_MO"/>
</dbReference>
<organism evidence="7 8">
    <name type="scientific">Talaromyces islandicus</name>
    <name type="common">Penicillium islandicum</name>
    <dbReference type="NCBI Taxonomy" id="28573"/>
    <lineage>
        <taxon>Eukaryota</taxon>
        <taxon>Fungi</taxon>
        <taxon>Dikarya</taxon>
        <taxon>Ascomycota</taxon>
        <taxon>Pezizomycotina</taxon>
        <taxon>Eurotiomycetes</taxon>
        <taxon>Eurotiomycetidae</taxon>
        <taxon>Eurotiales</taxon>
        <taxon>Trichocomaceae</taxon>
        <taxon>Talaromyces</taxon>
        <taxon>Talaromyces sect. Islandici</taxon>
    </lineage>
</organism>
<keyword evidence="8" id="KW-1185">Reference proteome</keyword>
<evidence type="ECO:0000313" key="7">
    <source>
        <dbReference type="EMBL" id="CRG91330.1"/>
    </source>
</evidence>
<dbReference type="PANTHER" id="PTHR43872:SF1">
    <property type="entry name" value="MONOOXYGENASE, PUTATIVE (AFU_ORTHOLOGUE AFUA_8G02570)-RELATED"/>
    <property type="match status" value="1"/>
</dbReference>
<evidence type="ECO:0008006" key="9">
    <source>
        <dbReference type="Google" id="ProtNLM"/>
    </source>
</evidence>
<keyword evidence="6" id="KW-0503">Monooxygenase</keyword>
<keyword evidence="4" id="KW-0521">NADP</keyword>
<keyword evidence="3" id="KW-0274">FAD</keyword>
<comment type="cofactor">
    <cofactor evidence="1">
        <name>FAD</name>
        <dbReference type="ChEBI" id="CHEBI:57692"/>
    </cofactor>
</comment>
<evidence type="ECO:0000256" key="2">
    <source>
        <dbReference type="ARBA" id="ARBA00022630"/>
    </source>
</evidence>
<evidence type="ECO:0000256" key="3">
    <source>
        <dbReference type="ARBA" id="ARBA00022827"/>
    </source>
</evidence>
<evidence type="ECO:0000256" key="5">
    <source>
        <dbReference type="ARBA" id="ARBA00023002"/>
    </source>
</evidence>
<dbReference type="Proteomes" id="UP000054383">
    <property type="component" value="Unassembled WGS sequence"/>
</dbReference>
<dbReference type="PANTHER" id="PTHR43872">
    <property type="entry name" value="MONOOXYGENASE, PUTATIVE (AFU_ORTHOLOGUE AFUA_8G02570)-RELATED"/>
    <property type="match status" value="1"/>
</dbReference>
<dbReference type="FunFam" id="3.50.50.60:FF:000228">
    <property type="entry name" value="FAD-containing monooxygenase EthA"/>
    <property type="match status" value="1"/>
</dbReference>
<dbReference type="OMA" id="AYRVQTQ"/>
<dbReference type="Gene3D" id="3.50.50.60">
    <property type="entry name" value="FAD/NAD(P)-binding domain"/>
    <property type="match status" value="3"/>
</dbReference>
<sequence length="498" mass="55671">MNGHANGHINGSANGAEESLDVAIIGAGISGINAAYRIQTKLPDYKFKIFEARGAIGGTWDLFRYPGIRSDSDFYTFGFEWNTWQKDHPIVAGSEIKEYLEQSVSKSGIDRKIQFHTRLVAADWSSDKKSWALTVESGGQTRYVHARFVVVGTGYYDYNEPLKATIPGLDNFKGAVIHPQFWPEKLDYTGKKVVIIGSGATAITLVPNMAPTAAQVTMIQRSPTYIYSLPNSTRRWWSFLIPSFLRHKISRLLFIFMQRLSYILCRSYPRQAKAVLRAHSRRLLNGVLPVDPHFSPKYNPWDQRVCFAPDGDFYATLRTGKADVKTGTIQTITENSVKLENGDEIEADILVTATGLRICVAGGVNIRVDGEKINIGDKFMWNGSMVQDVPNMSVILGYTNASWTLGADATALLTVRLLQFLDRRNAIAAVPRVQDESALTPKRLMDLSSTYLQVAAKFMPKAAEQYPWKPRSSYYVDIWQAMFGRLENGLELISGPSK</sequence>
<dbReference type="GO" id="GO:0004499">
    <property type="term" value="F:N,N-dimethylaniline monooxygenase activity"/>
    <property type="evidence" value="ECO:0007669"/>
    <property type="project" value="InterPro"/>
</dbReference>
<accession>A0A0U1M8P9</accession>
<evidence type="ECO:0000256" key="4">
    <source>
        <dbReference type="ARBA" id="ARBA00022857"/>
    </source>
</evidence>
<gene>
    <name evidence="7" type="ORF">PISL3812_08378</name>
</gene>
<evidence type="ECO:0000313" key="8">
    <source>
        <dbReference type="Proteomes" id="UP000054383"/>
    </source>
</evidence>
<dbReference type="InterPro" id="IPR036188">
    <property type="entry name" value="FAD/NAD-bd_sf"/>
</dbReference>
<dbReference type="Pfam" id="PF00743">
    <property type="entry name" value="FMO-like"/>
    <property type="match status" value="1"/>
</dbReference>
<protein>
    <recommendedName>
        <fullName evidence="9">FAD-containing monooxygenase EthA</fullName>
    </recommendedName>
</protein>